<feature type="chain" id="PRO_5046937441" description="Porin" evidence="1">
    <location>
        <begin position="21"/>
        <end position="398"/>
    </location>
</feature>
<evidence type="ECO:0000256" key="1">
    <source>
        <dbReference type="SAM" id="SignalP"/>
    </source>
</evidence>
<dbReference type="SUPFAM" id="SSF56935">
    <property type="entry name" value="Porins"/>
    <property type="match status" value="1"/>
</dbReference>
<keyword evidence="3" id="KW-1185">Reference proteome</keyword>
<proteinExistence type="predicted"/>
<name>A0ABS5V175_9GAMM</name>
<protein>
    <recommendedName>
        <fullName evidence="4">Porin</fullName>
    </recommendedName>
</protein>
<dbReference type="InterPro" id="IPR023614">
    <property type="entry name" value="Porin_dom_sf"/>
</dbReference>
<dbReference type="Gene3D" id="2.40.160.10">
    <property type="entry name" value="Porin"/>
    <property type="match status" value="1"/>
</dbReference>
<dbReference type="EMBL" id="JAHEPS010000002">
    <property type="protein sequence ID" value="MBT1444232.1"/>
    <property type="molecule type" value="Genomic_DNA"/>
</dbReference>
<accession>A0ABS5V175</accession>
<gene>
    <name evidence="2" type="ORF">KJI95_06795</name>
</gene>
<dbReference type="RefSeq" id="WP_214506431.1">
    <property type="nucleotide sequence ID" value="NZ_JAHEPS010000002.1"/>
</dbReference>
<evidence type="ECO:0000313" key="2">
    <source>
        <dbReference type="EMBL" id="MBT1444232.1"/>
    </source>
</evidence>
<keyword evidence="1" id="KW-0732">Signal</keyword>
<evidence type="ECO:0008006" key="4">
    <source>
        <dbReference type="Google" id="ProtNLM"/>
    </source>
</evidence>
<comment type="caution">
    <text evidence="2">The sequence shown here is derived from an EMBL/GenBank/DDBJ whole genome shotgun (WGS) entry which is preliminary data.</text>
</comment>
<evidence type="ECO:0000313" key="3">
    <source>
        <dbReference type="Proteomes" id="UP001195903"/>
    </source>
</evidence>
<dbReference type="Proteomes" id="UP001195903">
    <property type="component" value="Unassembled WGS sequence"/>
</dbReference>
<feature type="signal peptide" evidence="1">
    <location>
        <begin position="1"/>
        <end position="20"/>
    </location>
</feature>
<reference evidence="2 3" key="1">
    <citation type="submission" date="2021-05" db="EMBL/GenBank/DDBJ databases">
        <title>Shewanella sp. JM162201.</title>
        <authorList>
            <person name="Xu S."/>
            <person name="Li A."/>
        </authorList>
    </citation>
    <scope>NUCLEOTIDE SEQUENCE [LARGE SCALE GENOMIC DNA]</scope>
    <source>
        <strain evidence="2 3">JM162201</strain>
    </source>
</reference>
<organism evidence="2 3">
    <name type="scientific">Shewanella jiangmenensis</name>
    <dbReference type="NCBI Taxonomy" id="2837387"/>
    <lineage>
        <taxon>Bacteria</taxon>
        <taxon>Pseudomonadati</taxon>
        <taxon>Pseudomonadota</taxon>
        <taxon>Gammaproteobacteria</taxon>
        <taxon>Alteromonadales</taxon>
        <taxon>Shewanellaceae</taxon>
        <taxon>Shewanella</taxon>
    </lineage>
</organism>
<sequence>MKKVVYLLFCQLLICAETSAGEVQLNAYLSQGAVMVEGSEFFTGDDDSSLKLSEATLTASWRALDALRFAGALGVRQRGNLTEEHIQADYLFAELMFPVAEGAIGVRLGRVKNEVGFYSSTRDVPFSRPGIFLPQSIYADYYRDAQLHINGGDVVGRHFVLDGQLEWHLSGGQLHVTEDLTQNSLGTTAAGQFDSDYFYAFDLDFRTDNLRLGASLYQSRLGYNPKSAVMPELAMGISVDTPQNLPGNIELFNYVLSAQYRWQQFELTAEYLRGVRTLSGMMAKDWEIEEPNRGFYIDSRWLVNDALDLFVRYDDAVDNLSDPGGDGLAVIGNPDYFGYSRDWSTGLQWRITPNWLLSAEYHHIEGASWVPPILTKDPLTQDKYWTLVAIQLAYRMQW</sequence>